<dbReference type="PANTHER" id="PTHR35400:SF3">
    <property type="entry name" value="SLL1072 PROTEIN"/>
    <property type="match status" value="1"/>
</dbReference>
<evidence type="ECO:0000313" key="2">
    <source>
        <dbReference type="EMBL" id="GAA2056012.1"/>
    </source>
</evidence>
<dbReference type="CDD" id="cd06260">
    <property type="entry name" value="DUF820-like"/>
    <property type="match status" value="1"/>
</dbReference>
<keyword evidence="2" id="KW-0378">Hydrolase</keyword>
<keyword evidence="3" id="KW-1185">Reference proteome</keyword>
<dbReference type="EMBL" id="BAAAQN010000063">
    <property type="protein sequence ID" value="GAA2056012.1"/>
    <property type="molecule type" value="Genomic_DNA"/>
</dbReference>
<feature type="domain" description="Putative restriction endonuclease" evidence="1">
    <location>
        <begin position="14"/>
        <end position="175"/>
    </location>
</feature>
<sequence>MKAVEDRDVQWILQAFLELEANLPEGLRAELIDGEIVLVPPADGTHENVVTRISRQIMANCPDIDIWTGKGIETPRGRFIPDLVAGPVGFVIGMPSWAPADGFHLVVEVTCSRPDDDRHAKRLGYAEAGIPLYLLVDRERGDCVLRAEPENGDYRAGHRVPIGEAVPLPQPFGFALVTDSFLR</sequence>
<dbReference type="Pfam" id="PF05685">
    <property type="entry name" value="Uma2"/>
    <property type="match status" value="1"/>
</dbReference>
<dbReference type="InterPro" id="IPR012296">
    <property type="entry name" value="Nuclease_put_TT1808"/>
</dbReference>
<accession>A0ABN2V9Q7</accession>
<dbReference type="PANTHER" id="PTHR35400">
    <property type="entry name" value="SLR1083 PROTEIN"/>
    <property type="match status" value="1"/>
</dbReference>
<dbReference type="InterPro" id="IPR008538">
    <property type="entry name" value="Uma2"/>
</dbReference>
<dbReference type="Proteomes" id="UP001500751">
    <property type="component" value="Unassembled WGS sequence"/>
</dbReference>
<organism evidence="2 3">
    <name type="scientific">Catenulispora yoronensis</name>
    <dbReference type="NCBI Taxonomy" id="450799"/>
    <lineage>
        <taxon>Bacteria</taxon>
        <taxon>Bacillati</taxon>
        <taxon>Actinomycetota</taxon>
        <taxon>Actinomycetes</taxon>
        <taxon>Catenulisporales</taxon>
        <taxon>Catenulisporaceae</taxon>
        <taxon>Catenulispora</taxon>
    </lineage>
</organism>
<comment type="caution">
    <text evidence="2">The sequence shown here is derived from an EMBL/GenBank/DDBJ whole genome shotgun (WGS) entry which is preliminary data.</text>
</comment>
<gene>
    <name evidence="2" type="ORF">GCM10009839_76220</name>
</gene>
<name>A0ABN2V9Q7_9ACTN</name>
<dbReference type="RefSeq" id="WP_344670581.1">
    <property type="nucleotide sequence ID" value="NZ_BAAAQN010000063.1"/>
</dbReference>
<protein>
    <submittedName>
        <fullName evidence="2">Uma2 family endonuclease</fullName>
    </submittedName>
</protein>
<keyword evidence="2" id="KW-0540">Nuclease</keyword>
<proteinExistence type="predicted"/>
<reference evidence="2 3" key="1">
    <citation type="journal article" date="2019" name="Int. J. Syst. Evol. Microbiol.">
        <title>The Global Catalogue of Microorganisms (GCM) 10K type strain sequencing project: providing services to taxonomists for standard genome sequencing and annotation.</title>
        <authorList>
            <consortium name="The Broad Institute Genomics Platform"/>
            <consortium name="The Broad Institute Genome Sequencing Center for Infectious Disease"/>
            <person name="Wu L."/>
            <person name="Ma J."/>
        </authorList>
    </citation>
    <scope>NUCLEOTIDE SEQUENCE [LARGE SCALE GENOMIC DNA]</scope>
    <source>
        <strain evidence="2 3">JCM 16014</strain>
    </source>
</reference>
<dbReference type="SUPFAM" id="SSF52980">
    <property type="entry name" value="Restriction endonuclease-like"/>
    <property type="match status" value="1"/>
</dbReference>
<dbReference type="InterPro" id="IPR011335">
    <property type="entry name" value="Restrct_endonuc-II-like"/>
</dbReference>
<evidence type="ECO:0000259" key="1">
    <source>
        <dbReference type="Pfam" id="PF05685"/>
    </source>
</evidence>
<dbReference type="Gene3D" id="3.90.1570.10">
    <property type="entry name" value="tt1808, chain A"/>
    <property type="match status" value="1"/>
</dbReference>
<evidence type="ECO:0000313" key="3">
    <source>
        <dbReference type="Proteomes" id="UP001500751"/>
    </source>
</evidence>
<keyword evidence="2" id="KW-0255">Endonuclease</keyword>
<dbReference type="GO" id="GO:0004519">
    <property type="term" value="F:endonuclease activity"/>
    <property type="evidence" value="ECO:0007669"/>
    <property type="project" value="UniProtKB-KW"/>
</dbReference>